<comment type="function">
    <text evidence="10">Catalyzes the dephosphorylation of histidinol-phosphate to histidinol, the direct precursor of histidine.</text>
</comment>
<dbReference type="GO" id="GO:0046872">
    <property type="term" value="F:metal ion binding"/>
    <property type="evidence" value="ECO:0007669"/>
    <property type="project" value="UniProtKB-KW"/>
</dbReference>
<evidence type="ECO:0000256" key="10">
    <source>
        <dbReference type="ARBA" id="ARBA00053547"/>
    </source>
</evidence>
<dbReference type="PANTHER" id="PTHR43344">
    <property type="entry name" value="PHOSPHOSERINE PHOSPHATASE"/>
    <property type="match status" value="1"/>
</dbReference>
<evidence type="ECO:0000256" key="4">
    <source>
        <dbReference type="ARBA" id="ARBA00021697"/>
    </source>
</evidence>
<comment type="caution">
    <text evidence="11">The sequence shown here is derived from an EMBL/GenBank/DDBJ whole genome shotgun (WGS) entry which is preliminary data.</text>
</comment>
<dbReference type="CDD" id="cd02612">
    <property type="entry name" value="HAD_PGPPase"/>
    <property type="match status" value="1"/>
</dbReference>
<dbReference type="InterPro" id="IPR050582">
    <property type="entry name" value="HAD-like_SerB"/>
</dbReference>
<reference evidence="11 12" key="1">
    <citation type="submission" date="2020-08" db="EMBL/GenBank/DDBJ databases">
        <title>Bridging the membrane lipid divide: bacteria of the FCB group superphylum have the potential to synthesize archaeal ether lipids.</title>
        <authorList>
            <person name="Villanueva L."/>
            <person name="Von Meijenfeldt F.A.B."/>
            <person name="Westbye A.B."/>
            <person name="Yadav S."/>
            <person name="Hopmans E.C."/>
            <person name="Dutilh B.E."/>
            <person name="Sinninghe Damste J.S."/>
        </authorList>
    </citation>
    <scope>NUCLEOTIDE SEQUENCE [LARGE SCALE GENOMIC DNA]</scope>
    <source>
        <strain evidence="11">NIOZ-UU100</strain>
    </source>
</reference>
<dbReference type="GO" id="GO:0004401">
    <property type="term" value="F:histidinol-phosphatase activity"/>
    <property type="evidence" value="ECO:0007669"/>
    <property type="project" value="UniProtKB-EC"/>
</dbReference>
<keyword evidence="6 11" id="KW-0378">Hydrolase</keyword>
<protein>
    <recommendedName>
        <fullName evidence="4">Histidinol-phosphatase</fullName>
        <ecNumber evidence="3">3.1.3.15</ecNumber>
    </recommendedName>
    <alternativeName>
        <fullName evidence="8">Histidinol-phosphate phosphatase</fullName>
    </alternativeName>
</protein>
<evidence type="ECO:0000256" key="3">
    <source>
        <dbReference type="ARBA" id="ARBA00013085"/>
    </source>
</evidence>
<dbReference type="Gene3D" id="1.20.1440.100">
    <property type="entry name" value="SG protein - dephosphorylation function"/>
    <property type="match status" value="1"/>
</dbReference>
<dbReference type="InterPro" id="IPR023214">
    <property type="entry name" value="HAD_sf"/>
</dbReference>
<evidence type="ECO:0000313" key="11">
    <source>
        <dbReference type="EMBL" id="MBC8519351.1"/>
    </source>
</evidence>
<dbReference type="Gene3D" id="3.40.50.1000">
    <property type="entry name" value="HAD superfamily/HAD-like"/>
    <property type="match status" value="1"/>
</dbReference>
<evidence type="ECO:0000256" key="1">
    <source>
        <dbReference type="ARBA" id="ARBA00004970"/>
    </source>
</evidence>
<evidence type="ECO:0000256" key="5">
    <source>
        <dbReference type="ARBA" id="ARBA00022723"/>
    </source>
</evidence>
<name>A0A8J6PAG4_9GAMM</name>
<keyword evidence="5" id="KW-0479">Metal-binding</keyword>
<evidence type="ECO:0000256" key="2">
    <source>
        <dbReference type="ARBA" id="ARBA00009184"/>
    </source>
</evidence>
<dbReference type="Proteomes" id="UP000654401">
    <property type="component" value="Unassembled WGS sequence"/>
</dbReference>
<sequence>MALAIFDLDNTLIGGDSDHLWGEFLIRHNYVDGEFYQKENDRFYREYQHGSLDIHDWLEFQLKPLAAHSLTELQQWRKDFIEEEIHPILLPKAAELIDTHRRKGDRLLIITATNSFITEPIASILGITDLIATDPELIDGEYTGAVYGIPSYQDGKIDRLNSWLKQQDVTMDGSCFYSDSHNDLPLLKIVDNPVAVDPDNILMDTAKEREWPIISLRS</sequence>
<dbReference type="PANTHER" id="PTHR43344:SF13">
    <property type="entry name" value="PHOSPHATASE RV3661-RELATED"/>
    <property type="match status" value="1"/>
</dbReference>
<proteinExistence type="inferred from homology"/>
<comment type="similarity">
    <text evidence="2">Belongs to the HAD-like hydrolase superfamily. SerB family.</text>
</comment>
<evidence type="ECO:0000256" key="6">
    <source>
        <dbReference type="ARBA" id="ARBA00022801"/>
    </source>
</evidence>
<organism evidence="11 12">
    <name type="scientific">Candidatus Thiopontia autotrophica</name>
    <dbReference type="NCBI Taxonomy" id="2841688"/>
    <lineage>
        <taxon>Bacteria</taxon>
        <taxon>Pseudomonadati</taxon>
        <taxon>Pseudomonadota</taxon>
        <taxon>Gammaproteobacteria</taxon>
        <taxon>Candidatus Thiopontia</taxon>
    </lineage>
</organism>
<dbReference type="EC" id="3.1.3.15" evidence="3"/>
<evidence type="ECO:0000313" key="12">
    <source>
        <dbReference type="Proteomes" id="UP000654401"/>
    </source>
</evidence>
<dbReference type="EMBL" id="JACNFK010000022">
    <property type="protein sequence ID" value="MBC8519351.1"/>
    <property type="molecule type" value="Genomic_DNA"/>
</dbReference>
<dbReference type="FunFam" id="3.40.50.1000:FF:000025">
    <property type="entry name" value="HAD hydrolase, family IB"/>
    <property type="match status" value="1"/>
</dbReference>
<evidence type="ECO:0000256" key="9">
    <source>
        <dbReference type="ARBA" id="ARBA00052092"/>
    </source>
</evidence>
<dbReference type="InterPro" id="IPR006385">
    <property type="entry name" value="HAD_hydro_SerB1"/>
</dbReference>
<dbReference type="AlphaFoldDB" id="A0A8J6PAG4"/>
<dbReference type="Pfam" id="PF12710">
    <property type="entry name" value="HAD"/>
    <property type="match status" value="1"/>
</dbReference>
<dbReference type="InterPro" id="IPR036412">
    <property type="entry name" value="HAD-like_sf"/>
</dbReference>
<evidence type="ECO:0000256" key="7">
    <source>
        <dbReference type="ARBA" id="ARBA00022842"/>
    </source>
</evidence>
<gene>
    <name evidence="11" type="ORF">H8D24_02955</name>
</gene>
<dbReference type="NCBIfam" id="TIGR01490">
    <property type="entry name" value="HAD-SF-IB-hyp1"/>
    <property type="match status" value="1"/>
</dbReference>
<evidence type="ECO:0000256" key="8">
    <source>
        <dbReference type="ARBA" id="ARBA00033209"/>
    </source>
</evidence>
<accession>A0A8J6PAG4</accession>
<keyword evidence="7" id="KW-0460">Magnesium</keyword>
<comment type="pathway">
    <text evidence="1">Amino-acid biosynthesis; L-histidine biosynthesis; L-histidine from 5-phospho-alpha-D-ribose 1-diphosphate: step 8/9.</text>
</comment>
<dbReference type="NCBIfam" id="TIGR01488">
    <property type="entry name" value="HAD-SF-IB"/>
    <property type="match status" value="1"/>
</dbReference>
<comment type="catalytic activity">
    <reaction evidence="9">
        <text>L-histidinol phosphate + H2O = L-histidinol + phosphate</text>
        <dbReference type="Rhea" id="RHEA:14465"/>
        <dbReference type="ChEBI" id="CHEBI:15377"/>
        <dbReference type="ChEBI" id="CHEBI:43474"/>
        <dbReference type="ChEBI" id="CHEBI:57699"/>
        <dbReference type="ChEBI" id="CHEBI:57980"/>
        <dbReference type="EC" id="3.1.3.15"/>
    </reaction>
    <physiologicalReaction direction="left-to-right" evidence="9">
        <dbReference type="Rhea" id="RHEA:14466"/>
    </physiologicalReaction>
</comment>
<dbReference type="SUPFAM" id="SSF56784">
    <property type="entry name" value="HAD-like"/>
    <property type="match status" value="1"/>
</dbReference>